<comment type="caution">
    <text evidence="3">The sequence shown here is derived from an EMBL/GenBank/DDBJ whole genome shotgun (WGS) entry which is preliminary data.</text>
</comment>
<feature type="domain" description="Phage capsid-like C-terminal" evidence="2">
    <location>
        <begin position="31"/>
        <end position="191"/>
    </location>
</feature>
<protein>
    <submittedName>
        <fullName evidence="3">Phage major capsid protein</fullName>
    </submittedName>
</protein>
<dbReference type="AlphaFoldDB" id="A0A437UN44"/>
<dbReference type="InterPro" id="IPR024455">
    <property type="entry name" value="Phage_capsid"/>
</dbReference>
<evidence type="ECO:0000256" key="1">
    <source>
        <dbReference type="ARBA" id="ARBA00004328"/>
    </source>
</evidence>
<evidence type="ECO:0000313" key="3">
    <source>
        <dbReference type="EMBL" id="RVU95014.1"/>
    </source>
</evidence>
<evidence type="ECO:0000259" key="2">
    <source>
        <dbReference type="Pfam" id="PF05065"/>
    </source>
</evidence>
<dbReference type="InterPro" id="IPR054612">
    <property type="entry name" value="Phage_capsid-like_C"/>
</dbReference>
<sequence length="316" mass="34931">MASNQSIIEKATMTLSDLAAGGLMNPMQFKKFYQMLIDQPTIINEARTVPMTSDAMKIEKIGFGQRILHPGVEATALDASKRSKPTTGKIELNAKEVIAEVNISYDTLENNIEGGNLHNTIISMIAERASLDVEELIVNGDKTSSDPYLALLDGLRKQATSHIVDHDGGDFKRPLLKKLYGSVPAKYLRNPADFRYYMSHVNELNWRDEIANRNTGLGDTTLTGTNRPAAYGVPTKGIAMLQPYDATVSGGAEKVSDLLLTHPKNIVLGVSRNVRLEFDKDIRSRTFIIVLTMKLDTKFEEEDAVAKAINVKHEII</sequence>
<dbReference type="NCBIfam" id="TIGR01554">
    <property type="entry name" value="major_cap_HK97"/>
    <property type="match status" value="1"/>
</dbReference>
<evidence type="ECO:0000313" key="4">
    <source>
        <dbReference type="Proteomes" id="UP000288388"/>
    </source>
</evidence>
<dbReference type="Pfam" id="PF05065">
    <property type="entry name" value="Phage_capsid"/>
    <property type="match status" value="1"/>
</dbReference>
<dbReference type="SUPFAM" id="SSF56563">
    <property type="entry name" value="Major capsid protein gp5"/>
    <property type="match status" value="1"/>
</dbReference>
<dbReference type="RefSeq" id="WP_010746249.1">
    <property type="nucleotide sequence ID" value="NZ_CAAKOH010000197.1"/>
</dbReference>
<accession>A0A437UN44</accession>
<name>A0A437UN44_ENTAV</name>
<organism evidence="3 4">
    <name type="scientific">Enterococcus avium</name>
    <name type="common">Streptococcus avium</name>
    <dbReference type="NCBI Taxonomy" id="33945"/>
    <lineage>
        <taxon>Bacteria</taxon>
        <taxon>Bacillati</taxon>
        <taxon>Bacillota</taxon>
        <taxon>Bacilli</taxon>
        <taxon>Lactobacillales</taxon>
        <taxon>Enterococcaceae</taxon>
        <taxon>Enterococcus</taxon>
    </lineage>
</organism>
<proteinExistence type="predicted"/>
<dbReference type="Proteomes" id="UP000288388">
    <property type="component" value="Unassembled WGS sequence"/>
</dbReference>
<gene>
    <name evidence="3" type="ORF">EK398_09170</name>
</gene>
<comment type="subcellular location">
    <subcellularLocation>
        <location evidence="1">Virion</location>
    </subcellularLocation>
</comment>
<dbReference type="EMBL" id="RYZS01000001">
    <property type="protein sequence ID" value="RVU95014.1"/>
    <property type="molecule type" value="Genomic_DNA"/>
</dbReference>
<reference evidence="3 4" key="1">
    <citation type="submission" date="2018-12" db="EMBL/GenBank/DDBJ databases">
        <title>A novel vanA-carrying plasmid in a clinical isolate of Enterococcus avium.</title>
        <authorList>
            <person name="Bernasconi O.J."/>
            <person name="Luzzaro F."/>
            <person name="Endimiani A."/>
        </authorList>
    </citation>
    <scope>NUCLEOTIDE SEQUENCE [LARGE SCALE GENOMIC DNA]</scope>
    <source>
        <strain evidence="3 4">LC0559/18</strain>
    </source>
</reference>